<evidence type="ECO:0000256" key="1">
    <source>
        <dbReference type="SAM" id="MobiDB-lite"/>
    </source>
</evidence>
<dbReference type="EMBL" id="GEVM01027743">
    <property type="protein sequence ID" value="JAU78195.1"/>
    <property type="molecule type" value="Transcribed_RNA"/>
</dbReference>
<dbReference type="AlphaFoldDB" id="A0A1J3ICN6"/>
<feature type="region of interest" description="Disordered" evidence="1">
    <location>
        <begin position="38"/>
        <end position="57"/>
    </location>
</feature>
<gene>
    <name evidence="2" type="ORF">MP_TR25249_c2_g1_i1_g.73491</name>
</gene>
<protein>
    <submittedName>
        <fullName evidence="2">Uncharacterized protein</fullName>
    </submittedName>
</protein>
<organism evidence="2">
    <name type="scientific">Noccaea caerulescens</name>
    <name type="common">Alpine penny-cress</name>
    <name type="synonym">Thlaspi caerulescens</name>
    <dbReference type="NCBI Taxonomy" id="107243"/>
    <lineage>
        <taxon>Eukaryota</taxon>
        <taxon>Viridiplantae</taxon>
        <taxon>Streptophyta</taxon>
        <taxon>Embryophyta</taxon>
        <taxon>Tracheophyta</taxon>
        <taxon>Spermatophyta</taxon>
        <taxon>Magnoliopsida</taxon>
        <taxon>eudicotyledons</taxon>
        <taxon>Gunneridae</taxon>
        <taxon>Pentapetalae</taxon>
        <taxon>rosids</taxon>
        <taxon>malvids</taxon>
        <taxon>Brassicales</taxon>
        <taxon>Brassicaceae</taxon>
        <taxon>Coluteocarpeae</taxon>
        <taxon>Noccaea</taxon>
    </lineage>
</organism>
<sequence length="106" mass="11676">MVLSPSDELNIHIAVGDGTQGQDCLVHDDGLGTKEAMKSNEQLEDLEKRNDDFGEGDDSYEKNLHQLKVLTSSIHESIGRASKNVAWLKARKAMKQAEIAAARLSR</sequence>
<evidence type="ECO:0000313" key="2">
    <source>
        <dbReference type="EMBL" id="JAU78195.1"/>
    </source>
</evidence>
<accession>A0A1J3ICN6</accession>
<name>A0A1J3ICN6_NOCCA</name>
<proteinExistence type="predicted"/>
<reference evidence="2" key="1">
    <citation type="submission" date="2016-07" db="EMBL/GenBank/DDBJ databases">
        <title>De novo transcriptome assembly of four accessions of the metal hyperaccumulator plant Noccaea caerulescens.</title>
        <authorList>
            <person name="Blande D."/>
            <person name="Halimaa P."/>
            <person name="Tervahauta A.I."/>
            <person name="Aarts M.G."/>
            <person name="Karenlampi S.O."/>
        </authorList>
    </citation>
    <scope>NUCLEOTIDE SEQUENCE</scope>
</reference>